<protein>
    <submittedName>
        <fullName evidence="2">Uncharacterized protein</fullName>
    </submittedName>
</protein>
<evidence type="ECO:0000313" key="2">
    <source>
        <dbReference type="EMBL" id="KZW00065.1"/>
    </source>
</evidence>
<evidence type="ECO:0000313" key="3">
    <source>
        <dbReference type="Proteomes" id="UP000077266"/>
    </source>
</evidence>
<dbReference type="AlphaFoldDB" id="A0A165N152"/>
<keyword evidence="3" id="KW-1185">Reference proteome</keyword>
<organism evidence="2 3">
    <name type="scientific">Exidia glandulosa HHB12029</name>
    <dbReference type="NCBI Taxonomy" id="1314781"/>
    <lineage>
        <taxon>Eukaryota</taxon>
        <taxon>Fungi</taxon>
        <taxon>Dikarya</taxon>
        <taxon>Basidiomycota</taxon>
        <taxon>Agaricomycotina</taxon>
        <taxon>Agaricomycetes</taxon>
        <taxon>Auriculariales</taxon>
        <taxon>Exidiaceae</taxon>
        <taxon>Exidia</taxon>
    </lineage>
</organism>
<feature type="compositionally biased region" description="Basic and acidic residues" evidence="1">
    <location>
        <begin position="53"/>
        <end position="82"/>
    </location>
</feature>
<proteinExistence type="predicted"/>
<evidence type="ECO:0000256" key="1">
    <source>
        <dbReference type="SAM" id="MobiDB-lite"/>
    </source>
</evidence>
<feature type="compositionally biased region" description="Low complexity" evidence="1">
    <location>
        <begin position="89"/>
        <end position="104"/>
    </location>
</feature>
<gene>
    <name evidence="2" type="ORF">EXIGLDRAFT_762159</name>
</gene>
<accession>A0A165N152</accession>
<sequence>MPEHAQDSEHRADGSKGIAPKTSSATNVVPRGESTQTLTTSGSAVARAPSVQVRERDVRATDPPREHQRGPQETNGHLRGEGIDPLAHAASSATTTSSVNSLSSRIQPRETAQNVAQRASTFALKIARTSSLKIARTSSLKISRTSSLKIARLQEVQHFIFQCNNVAVRASPLAS</sequence>
<feature type="compositionally biased region" description="Basic and acidic residues" evidence="1">
    <location>
        <begin position="1"/>
        <end position="14"/>
    </location>
</feature>
<name>A0A165N152_EXIGL</name>
<feature type="compositionally biased region" description="Polar residues" evidence="1">
    <location>
        <begin position="21"/>
        <end position="43"/>
    </location>
</feature>
<reference evidence="2 3" key="1">
    <citation type="journal article" date="2016" name="Mol. Biol. Evol.">
        <title>Comparative Genomics of Early-Diverging Mushroom-Forming Fungi Provides Insights into the Origins of Lignocellulose Decay Capabilities.</title>
        <authorList>
            <person name="Nagy L.G."/>
            <person name="Riley R."/>
            <person name="Tritt A."/>
            <person name="Adam C."/>
            <person name="Daum C."/>
            <person name="Floudas D."/>
            <person name="Sun H."/>
            <person name="Yadav J.S."/>
            <person name="Pangilinan J."/>
            <person name="Larsson K.H."/>
            <person name="Matsuura K."/>
            <person name="Barry K."/>
            <person name="Labutti K."/>
            <person name="Kuo R."/>
            <person name="Ohm R.A."/>
            <person name="Bhattacharya S.S."/>
            <person name="Shirouzu T."/>
            <person name="Yoshinaga Y."/>
            <person name="Martin F.M."/>
            <person name="Grigoriev I.V."/>
            <person name="Hibbett D.S."/>
        </authorList>
    </citation>
    <scope>NUCLEOTIDE SEQUENCE [LARGE SCALE GENOMIC DNA]</scope>
    <source>
        <strain evidence="2 3">HHB12029</strain>
    </source>
</reference>
<dbReference type="InParanoid" id="A0A165N152"/>
<dbReference type="EMBL" id="KV425904">
    <property type="protein sequence ID" value="KZW00065.1"/>
    <property type="molecule type" value="Genomic_DNA"/>
</dbReference>
<feature type="region of interest" description="Disordered" evidence="1">
    <location>
        <begin position="1"/>
        <end position="113"/>
    </location>
</feature>
<dbReference type="Proteomes" id="UP000077266">
    <property type="component" value="Unassembled WGS sequence"/>
</dbReference>